<comment type="caution">
    <text evidence="2">The sequence shown here is derived from an EMBL/GenBank/DDBJ whole genome shotgun (WGS) entry which is preliminary data.</text>
</comment>
<dbReference type="AlphaFoldDB" id="A0A2N0H3J3"/>
<name>A0A2N0H3J3_9SPHN</name>
<dbReference type="RefSeq" id="WP_100868484.1">
    <property type="nucleotide sequence ID" value="NZ_PHUF01000007.1"/>
</dbReference>
<sequence>MTRSRIAPLAVFGLAIAALWPVNAGAKVERVEIDSVLPAPRLAGAPDYEIVSGRFYGEVDPKAPGNAIITDIAFAPRNSRGLVEYSATFTLARPVAPDKRSGVLFYDVPNRGNGFVSANPYGHVQVMSGWQGDIAEGLGLQTLRAPAARRSDGQPLTGPVLVRFVDMPPGTASAAIVGSIGRPTAMPLPVSLDTRRAQLTVQMGQSGPRRAVKARDWAFADCSRKPFPGEPDPAKLCVRGGFAQAAAYSLVYTAKDPKVLGLGLAATRDLIAFLRHAPTSGASGVVNPAGLISWAVASGTSQSGNFLKSFVNLGFNADENGRIVFDGINPNIAARQVPLNIRFAVPGGAARPGEPGSEGSLWWSSYHDTARRRGTSSLLDRCQATSTCPKVIETFGSAEFWGLRMAPGLIGTRADRDIPLPSNVRRYYFPSVTHGGSYVGGFPMGGEAVPEGCTLAGNPNPMLPEFLGLRQRLVEWVRDGRAPPPSKYPTLAAGDLVKAESSALGWPAIPGAPQPDGKLNKLQNQDFGNGLRYKDLSGVLLKLPPKLRGEIPQRVPRVDSDGNEMAGVRSVQLIVPLGTYLGWNVVARGFDAGSGCGFAGGFIPFVATRTARLSVGDPRPSLEERYGTHDGFVARVRDAAARQQAAGWITTQDAEKLVEQAKASDVLVSDR</sequence>
<accession>A0A2N0H3J3</accession>
<dbReference type="OrthoDB" id="9779952at2"/>
<evidence type="ECO:0000313" key="3">
    <source>
        <dbReference type="Proteomes" id="UP000232587"/>
    </source>
</evidence>
<dbReference type="Proteomes" id="UP000232587">
    <property type="component" value="Unassembled WGS sequence"/>
</dbReference>
<organism evidence="2 3">
    <name type="scientific">Novosphingobium kunmingense</name>
    <dbReference type="NCBI Taxonomy" id="1211806"/>
    <lineage>
        <taxon>Bacteria</taxon>
        <taxon>Pseudomonadati</taxon>
        <taxon>Pseudomonadota</taxon>
        <taxon>Alphaproteobacteria</taxon>
        <taxon>Sphingomonadales</taxon>
        <taxon>Sphingomonadaceae</taxon>
        <taxon>Novosphingobium</taxon>
    </lineage>
</organism>
<feature type="domain" description="Alpha/beta hydrolase" evidence="1">
    <location>
        <begin position="260"/>
        <end position="659"/>
    </location>
</feature>
<reference evidence="2 3" key="1">
    <citation type="submission" date="2017-11" db="EMBL/GenBank/DDBJ databases">
        <title>Genomic Encyclopedia of Type Strains, Phase III (KMG-III): the genomes of soil and plant-associated and newly described type strains.</title>
        <authorList>
            <person name="Whitman W."/>
        </authorList>
    </citation>
    <scope>NUCLEOTIDE SEQUENCE [LARGE SCALE GENOMIC DNA]</scope>
    <source>
        <strain evidence="2 3">CGMCC 1.12274</strain>
    </source>
</reference>
<proteinExistence type="predicted"/>
<protein>
    <recommendedName>
        <fullName evidence="1">Alpha/beta hydrolase domain-containing protein</fullName>
    </recommendedName>
</protein>
<gene>
    <name evidence="2" type="ORF">B0I00_3318</name>
</gene>
<evidence type="ECO:0000313" key="2">
    <source>
        <dbReference type="EMBL" id="PKB13516.1"/>
    </source>
</evidence>
<keyword evidence="3" id="KW-1185">Reference proteome</keyword>
<dbReference type="EMBL" id="PHUF01000007">
    <property type="protein sequence ID" value="PKB13516.1"/>
    <property type="molecule type" value="Genomic_DNA"/>
</dbReference>
<evidence type="ECO:0000259" key="1">
    <source>
        <dbReference type="Pfam" id="PF20091"/>
    </source>
</evidence>
<dbReference type="InterPro" id="IPR045394">
    <property type="entry name" value="Abhydrolase_dom"/>
</dbReference>
<dbReference type="Pfam" id="PF20091">
    <property type="entry name" value="Abhydrolase_10"/>
    <property type="match status" value="1"/>
</dbReference>